<name>A0A7S7M0E8_9BACT</name>
<reference evidence="1 2" key="1">
    <citation type="submission" date="2020-05" db="EMBL/GenBank/DDBJ databases">
        <title>Sulfurimonas marisnigri, sp. nov., and Sulfurimonas baltica, sp. nov., manganese oxide reducing chemolithoautotrophs of the class Epsilonproteobacteria isolated from the pelagic redoxclines of the Black and Baltic Seas and emended description of the genus Sulfurimonas.</title>
        <authorList>
            <person name="Henkel J.V."/>
            <person name="Laudan C."/>
            <person name="Werner J."/>
            <person name="Neu T."/>
            <person name="Plewe S."/>
            <person name="Sproer C."/>
            <person name="Bunk B."/>
            <person name="Schulz-Vogt H.N."/>
        </authorList>
    </citation>
    <scope>NUCLEOTIDE SEQUENCE [LARGE SCALE GENOMIC DNA]</scope>
    <source>
        <strain evidence="1 2">SoZ1</strain>
    </source>
</reference>
<keyword evidence="2" id="KW-1185">Reference proteome</keyword>
<sequence length="88" mass="10005">MKIRVILSILFVIATTFSVIHEIEHIMHADGYTCEVCIVDNHSVSADIISKTQYTEIFHFEKISQNNLVSTLHVRTNHNQSRAPPLTS</sequence>
<dbReference type="AlphaFoldDB" id="A0A7S7M0E8"/>
<organism evidence="1 2">
    <name type="scientific">Candidatus Sulfurimonas marisnigri</name>
    <dbReference type="NCBI Taxonomy" id="2740405"/>
    <lineage>
        <taxon>Bacteria</taxon>
        <taxon>Pseudomonadati</taxon>
        <taxon>Campylobacterota</taxon>
        <taxon>Epsilonproteobacteria</taxon>
        <taxon>Campylobacterales</taxon>
        <taxon>Sulfurimonadaceae</taxon>
        <taxon>Sulfurimonas</taxon>
    </lineage>
</organism>
<dbReference type="RefSeq" id="WP_194366773.1">
    <property type="nucleotide sequence ID" value="NZ_CP054493.1"/>
</dbReference>
<dbReference type="EMBL" id="CP054493">
    <property type="protein sequence ID" value="QOY54729.1"/>
    <property type="molecule type" value="Genomic_DNA"/>
</dbReference>
<evidence type="ECO:0000313" key="1">
    <source>
        <dbReference type="EMBL" id="QOY54729.1"/>
    </source>
</evidence>
<dbReference type="Proteomes" id="UP000593836">
    <property type="component" value="Chromosome"/>
</dbReference>
<protein>
    <submittedName>
        <fullName evidence="1">Uncharacterized protein</fullName>
    </submittedName>
</protein>
<proteinExistence type="predicted"/>
<evidence type="ECO:0000313" key="2">
    <source>
        <dbReference type="Proteomes" id="UP000593836"/>
    </source>
</evidence>
<accession>A0A7S7M0E8</accession>
<gene>
    <name evidence="1" type="ORF">HUE87_00315</name>
</gene>
<dbReference type="KEGG" id="smas:HUE87_00315"/>